<dbReference type="Proteomes" id="UP001195483">
    <property type="component" value="Unassembled WGS sequence"/>
</dbReference>
<dbReference type="GO" id="GO:0004843">
    <property type="term" value="F:cysteine-type deubiquitinase activity"/>
    <property type="evidence" value="ECO:0007669"/>
    <property type="project" value="UniProtKB-EC"/>
</dbReference>
<dbReference type="Gene3D" id="3.90.70.10">
    <property type="entry name" value="Cysteine proteinases"/>
    <property type="match status" value="1"/>
</dbReference>
<dbReference type="Pfam" id="PF01302">
    <property type="entry name" value="CAP_GLY"/>
    <property type="match status" value="3"/>
</dbReference>
<comment type="caution">
    <text evidence="17">The sequence shown here is derived from an EMBL/GenBank/DDBJ whole genome shotgun (WGS) entry which is preliminary data.</text>
</comment>
<dbReference type="PROSITE" id="PS50235">
    <property type="entry name" value="USP_3"/>
    <property type="match status" value="1"/>
</dbReference>
<evidence type="ECO:0000256" key="11">
    <source>
        <dbReference type="ARBA" id="ARBA00022801"/>
    </source>
</evidence>
<feature type="compositionally biased region" description="Polar residues" evidence="14">
    <location>
        <begin position="450"/>
        <end position="461"/>
    </location>
</feature>
<comment type="similarity">
    <text evidence="4">Belongs to the peptidase C19 family.</text>
</comment>
<dbReference type="SUPFAM" id="SSF54001">
    <property type="entry name" value="Cysteine proteinases"/>
    <property type="match status" value="1"/>
</dbReference>
<name>A0AAE0VRS5_9BIVA</name>
<evidence type="ECO:0000256" key="9">
    <source>
        <dbReference type="ARBA" id="ARBA00022723"/>
    </source>
</evidence>
<dbReference type="InterPro" id="IPR028889">
    <property type="entry name" value="USP"/>
</dbReference>
<dbReference type="EC" id="3.4.19.12" evidence="5"/>
<reference evidence="17" key="1">
    <citation type="journal article" date="2021" name="Genome Biol. Evol.">
        <title>A High-Quality Reference Genome for a Parasitic Bivalve with Doubly Uniparental Inheritance (Bivalvia: Unionida).</title>
        <authorList>
            <person name="Smith C.H."/>
        </authorList>
    </citation>
    <scope>NUCLEOTIDE SEQUENCE</scope>
    <source>
        <strain evidence="17">CHS0354</strain>
    </source>
</reference>
<dbReference type="PANTHER" id="PTHR11830">
    <property type="entry name" value="40S RIBOSOMAL PROTEIN S3A"/>
    <property type="match status" value="1"/>
</dbReference>
<evidence type="ECO:0000256" key="5">
    <source>
        <dbReference type="ARBA" id="ARBA00012759"/>
    </source>
</evidence>
<evidence type="ECO:0000256" key="4">
    <source>
        <dbReference type="ARBA" id="ARBA00009085"/>
    </source>
</evidence>
<dbReference type="GO" id="GO:0048471">
    <property type="term" value="C:perinuclear region of cytoplasm"/>
    <property type="evidence" value="ECO:0007669"/>
    <property type="project" value="UniProtKB-SubCell"/>
</dbReference>
<dbReference type="InterPro" id="IPR036859">
    <property type="entry name" value="CAP-Gly_dom_sf"/>
</dbReference>
<keyword evidence="11" id="KW-0378">Hydrolase</keyword>
<dbReference type="Pfam" id="PF00443">
    <property type="entry name" value="UCH"/>
    <property type="match status" value="1"/>
</dbReference>
<gene>
    <name evidence="17" type="ORF">CHS0354_014773</name>
</gene>
<dbReference type="SMART" id="SM01052">
    <property type="entry name" value="CAP_GLY"/>
    <property type="match status" value="3"/>
</dbReference>
<reference evidence="17" key="3">
    <citation type="submission" date="2023-05" db="EMBL/GenBank/DDBJ databases">
        <authorList>
            <person name="Smith C.H."/>
        </authorList>
    </citation>
    <scope>NUCLEOTIDE SEQUENCE</scope>
    <source>
        <strain evidence="17">CHS0354</strain>
        <tissue evidence="17">Mantle</tissue>
    </source>
</reference>
<evidence type="ECO:0000256" key="1">
    <source>
        <dbReference type="ARBA" id="ARBA00000707"/>
    </source>
</evidence>
<dbReference type="AlphaFoldDB" id="A0AAE0VRS5"/>
<evidence type="ECO:0000256" key="3">
    <source>
        <dbReference type="ARBA" id="ARBA00004556"/>
    </source>
</evidence>
<dbReference type="Gene3D" id="2.30.30.190">
    <property type="entry name" value="CAP Gly-rich-like domain"/>
    <property type="match status" value="3"/>
</dbReference>
<keyword evidence="12" id="KW-0788">Thiol protease</keyword>
<feature type="domain" description="USP" evidence="15">
    <location>
        <begin position="594"/>
        <end position="955"/>
    </location>
</feature>
<dbReference type="EMBL" id="JAEAOA010000903">
    <property type="protein sequence ID" value="KAK3586742.1"/>
    <property type="molecule type" value="Genomic_DNA"/>
</dbReference>
<evidence type="ECO:0000313" key="18">
    <source>
        <dbReference type="Proteomes" id="UP001195483"/>
    </source>
</evidence>
<dbReference type="PROSITE" id="PS50245">
    <property type="entry name" value="CAP_GLY_2"/>
    <property type="match status" value="1"/>
</dbReference>
<dbReference type="GO" id="GO:0016579">
    <property type="term" value="P:protein deubiquitination"/>
    <property type="evidence" value="ECO:0007669"/>
    <property type="project" value="InterPro"/>
</dbReference>
<dbReference type="InterPro" id="IPR001394">
    <property type="entry name" value="Peptidase_C19_UCH"/>
</dbReference>
<keyword evidence="10" id="KW-0833">Ubl conjugation pathway</keyword>
<proteinExistence type="inferred from homology"/>
<sequence length="961" mass="108636">MSSNNGSYAILLENTIGRKKEKSLLKSGVSNVEVLKGVLLRIHSDISISRPAYNQILSSLDHEGAVEIETNAKIYELITPEVLKLLQPIPNCNERFTVFQDKEWLRDGMRLNVGDLVTVWVKSHPDPIVGKLRYKGEIPDLKGIYFGVELLGTPGLGTCDGTFRKKVYFTCAPDSAVFVGLHKLRKCDDVSYFNSVSEGMEDMLGASAKVLVSCRIQKGDRVVWMSDNGPEGGVVKWVGILPDAHHSDDVTVGVEFDNPVGSGTGKYKNQRLFYAKQGHASLVPVMGLIKEDEFYPSSASGDNILQDLDAFHSEGPYGKTQEEVIEEQKRLFELAQRQSKVSPIPTDAIEMPALPQQLFKDQADKQKYYEDTSRNEPKLNPSSSSSNYTISGVLQNVYLPQSTIPSSQPYGVRCQDKYRAEEIGSEGSEIVNPLYEYHNKRELKGELESEITSQSKSSRSLQKAMPEPDPDLEVGSMVEVMSDTPLYGLIRWIGNLPDQKEPKKLIAGLEMEEEISAGTDGTFSKHRLFTCPPKKAFFVPLYKCRKDKRFLENLRRSRSVGSTNFGSIETPDVHGTVSPPDSLESMNMICGKNKGIQGHHNSCYMDATLLSMFYFTTVFDSVLHRPLEKHEEVRSVLKEGIVNPLRKYHYVRADKVMKLRQLLDKLGNIKGMMNEEKDPEEFLSLLLSNITKAEPFLHISSASNHTTHSYFYQMIMEKDERLVLPTTQQLFELSFLQMGIKLVEEPSCLIIQMPRFGKDYKMYRRIIPSLELDITDVLENAPRECIICGDLAFFECTECYQVHGAGLNTIAFCEGCKRMSHHHKQRQHHKPRKINVPEAFAREKTRVRTDGGTLTIPRAKMELFAVICIQTSHYVSFVKCGKGLGAPWIFFDSMADRMGEQSGYNIPEVTPCEDLPSWLTQEKTSEIMRVEDDKALPEHMRRLVCDAYICMYQSPDVMMFK</sequence>
<dbReference type="InterPro" id="IPR000938">
    <property type="entry name" value="CAP-Gly_domain"/>
</dbReference>
<feature type="compositionally biased region" description="Basic and acidic residues" evidence="14">
    <location>
        <begin position="368"/>
        <end position="377"/>
    </location>
</feature>
<feature type="region of interest" description="Disordered" evidence="14">
    <location>
        <begin position="368"/>
        <end position="387"/>
    </location>
</feature>
<evidence type="ECO:0000256" key="7">
    <source>
        <dbReference type="ARBA" id="ARBA00022553"/>
    </source>
</evidence>
<comment type="catalytic activity">
    <reaction evidence="1">
        <text>Thiol-dependent hydrolysis of ester, thioester, amide, peptide and isopeptide bonds formed by the C-terminal Gly of ubiquitin (a 76-residue protein attached to proteins as an intracellular targeting signal).</text>
        <dbReference type="EC" id="3.4.19.12"/>
    </reaction>
</comment>
<evidence type="ECO:0000256" key="10">
    <source>
        <dbReference type="ARBA" id="ARBA00022786"/>
    </source>
</evidence>
<dbReference type="GO" id="GO:0005813">
    <property type="term" value="C:centrosome"/>
    <property type="evidence" value="ECO:0007669"/>
    <property type="project" value="UniProtKB-SubCell"/>
</dbReference>
<evidence type="ECO:0000256" key="6">
    <source>
        <dbReference type="ARBA" id="ARBA00022490"/>
    </source>
</evidence>
<organism evidence="17 18">
    <name type="scientific">Potamilus streckersoni</name>
    <dbReference type="NCBI Taxonomy" id="2493646"/>
    <lineage>
        <taxon>Eukaryota</taxon>
        <taxon>Metazoa</taxon>
        <taxon>Spiralia</taxon>
        <taxon>Lophotrochozoa</taxon>
        <taxon>Mollusca</taxon>
        <taxon>Bivalvia</taxon>
        <taxon>Autobranchia</taxon>
        <taxon>Heteroconchia</taxon>
        <taxon>Palaeoheterodonta</taxon>
        <taxon>Unionida</taxon>
        <taxon>Unionoidea</taxon>
        <taxon>Unionidae</taxon>
        <taxon>Ambleminae</taxon>
        <taxon>Lampsilini</taxon>
        <taxon>Potamilus</taxon>
    </lineage>
</organism>
<comment type="subcellular location">
    <subcellularLocation>
        <location evidence="2">Cytoplasm</location>
        <location evidence="2">Cytoskeleton</location>
        <location evidence="2">Microtubule organizing center</location>
        <location evidence="2">Centrosome</location>
    </subcellularLocation>
    <subcellularLocation>
        <location evidence="3">Cytoplasm</location>
        <location evidence="3">Perinuclear region</location>
    </subcellularLocation>
</comment>
<keyword evidence="9" id="KW-0479">Metal-binding</keyword>
<evidence type="ECO:0000256" key="8">
    <source>
        <dbReference type="ARBA" id="ARBA00022670"/>
    </source>
</evidence>
<protein>
    <recommendedName>
        <fullName evidence="5">ubiquitinyl hydrolase 1</fullName>
        <ecNumber evidence="5">3.4.19.12</ecNumber>
    </recommendedName>
</protein>
<keyword evidence="13" id="KW-0862">Zinc</keyword>
<dbReference type="GO" id="GO:0006508">
    <property type="term" value="P:proteolysis"/>
    <property type="evidence" value="ECO:0007669"/>
    <property type="project" value="UniProtKB-KW"/>
</dbReference>
<evidence type="ECO:0000259" key="15">
    <source>
        <dbReference type="PROSITE" id="PS50235"/>
    </source>
</evidence>
<keyword evidence="8" id="KW-0645">Protease</keyword>
<evidence type="ECO:0000313" key="17">
    <source>
        <dbReference type="EMBL" id="KAK3586742.1"/>
    </source>
</evidence>
<keyword evidence="7" id="KW-0597">Phosphoprotein</keyword>
<dbReference type="GO" id="GO:0046872">
    <property type="term" value="F:metal ion binding"/>
    <property type="evidence" value="ECO:0007669"/>
    <property type="project" value="UniProtKB-KW"/>
</dbReference>
<feature type="domain" description="CAP-Gly" evidence="16">
    <location>
        <begin position="136"/>
        <end position="180"/>
    </location>
</feature>
<evidence type="ECO:0000256" key="12">
    <source>
        <dbReference type="ARBA" id="ARBA00022807"/>
    </source>
</evidence>
<keyword evidence="6" id="KW-0963">Cytoplasm</keyword>
<accession>A0AAE0VRS5</accession>
<dbReference type="FunFam" id="3.90.70.10:FF:000009">
    <property type="entry name" value="Putative ubiquitin carboxyl-terminal hydrolase CYLD"/>
    <property type="match status" value="1"/>
</dbReference>
<evidence type="ECO:0000259" key="16">
    <source>
        <dbReference type="PROSITE" id="PS50245"/>
    </source>
</evidence>
<dbReference type="SUPFAM" id="SSF74924">
    <property type="entry name" value="Cap-Gly domain"/>
    <property type="match status" value="3"/>
</dbReference>
<feature type="region of interest" description="Disordered" evidence="14">
    <location>
        <begin position="445"/>
        <end position="472"/>
    </location>
</feature>
<reference evidence="17" key="2">
    <citation type="journal article" date="2021" name="Genome Biol. Evol.">
        <title>Developing a high-quality reference genome for a parasitic bivalve with doubly uniparental inheritance (Bivalvia: Unionida).</title>
        <authorList>
            <person name="Smith C.H."/>
        </authorList>
    </citation>
    <scope>NUCLEOTIDE SEQUENCE</scope>
    <source>
        <strain evidence="17">CHS0354</strain>
        <tissue evidence="17">Mantle</tissue>
    </source>
</reference>
<evidence type="ECO:0000256" key="14">
    <source>
        <dbReference type="SAM" id="MobiDB-lite"/>
    </source>
</evidence>
<dbReference type="InterPro" id="IPR038765">
    <property type="entry name" value="Papain-like_cys_pep_sf"/>
</dbReference>
<keyword evidence="18" id="KW-1185">Reference proteome</keyword>
<evidence type="ECO:0000256" key="2">
    <source>
        <dbReference type="ARBA" id="ARBA00004300"/>
    </source>
</evidence>
<evidence type="ECO:0000256" key="13">
    <source>
        <dbReference type="ARBA" id="ARBA00022833"/>
    </source>
</evidence>